<evidence type="ECO:0000313" key="1">
    <source>
        <dbReference type="EMBL" id="MBB5704547.1"/>
    </source>
</evidence>
<dbReference type="InterPro" id="IPR014057">
    <property type="entry name" value="HI1420"/>
</dbReference>
<reference evidence="1 2" key="1">
    <citation type="submission" date="2020-08" db="EMBL/GenBank/DDBJ databases">
        <title>Genomic Encyclopedia of Type Strains, Phase IV (KMG-IV): sequencing the most valuable type-strain genomes for metagenomic binning, comparative biology and taxonomic classification.</title>
        <authorList>
            <person name="Goeker M."/>
        </authorList>
    </citation>
    <scope>NUCLEOTIDE SEQUENCE [LARGE SCALE GENOMIC DNA]</scope>
    <source>
        <strain evidence="1 2">DSM 26944</strain>
    </source>
</reference>
<accession>A0A7W9ENJ7</accession>
<dbReference type="PANTHER" id="PTHR40275:SF1">
    <property type="entry name" value="SSL7038 PROTEIN"/>
    <property type="match status" value="1"/>
</dbReference>
<dbReference type="NCBIfam" id="TIGR02684">
    <property type="entry name" value="dnstrm_HI1420"/>
    <property type="match status" value="1"/>
</dbReference>
<evidence type="ECO:0000313" key="2">
    <source>
        <dbReference type="Proteomes" id="UP000555546"/>
    </source>
</evidence>
<comment type="caution">
    <text evidence="1">The sequence shown here is derived from an EMBL/GenBank/DDBJ whole genome shotgun (WGS) entry which is preliminary data.</text>
</comment>
<gene>
    <name evidence="1" type="ORF">FHS76_004469</name>
</gene>
<keyword evidence="2" id="KW-1185">Reference proteome</keyword>
<dbReference type="EMBL" id="JACIJG010000035">
    <property type="protein sequence ID" value="MBB5704547.1"/>
    <property type="molecule type" value="Genomic_DNA"/>
</dbReference>
<sequence length="156" mass="16554">MKDRSHDQAMAEQFRADPAYAAELLAEVRRDGDPAELAATLRQMAEAFGRAGPWWDGLTDDERALCAAQFSRYDTADYLKTGDDIAAYLDAVAEDGDPALIAAALGDVARARNLSQLARDVEGDPSLATVVKVAHALGLRLVFKPTHGGSEPAAGG</sequence>
<dbReference type="Pfam" id="PF21716">
    <property type="entry name" value="dnstrm_HI1420"/>
    <property type="match status" value="1"/>
</dbReference>
<organism evidence="1 2">
    <name type="scientific">Brucella daejeonensis</name>
    <dbReference type="NCBI Taxonomy" id="659015"/>
    <lineage>
        <taxon>Bacteria</taxon>
        <taxon>Pseudomonadati</taxon>
        <taxon>Pseudomonadota</taxon>
        <taxon>Alphaproteobacteria</taxon>
        <taxon>Hyphomicrobiales</taxon>
        <taxon>Brucellaceae</taxon>
        <taxon>Brucella/Ochrobactrum group</taxon>
        <taxon>Brucella</taxon>
    </lineage>
</organism>
<protein>
    <submittedName>
        <fullName evidence="1">Putative addiction module antidote protein</fullName>
    </submittedName>
</protein>
<name>A0A7W9ENJ7_9HYPH</name>
<dbReference type="AlphaFoldDB" id="A0A7W9ENJ7"/>
<dbReference type="Proteomes" id="UP000555546">
    <property type="component" value="Unassembled WGS sequence"/>
</dbReference>
<dbReference type="PANTHER" id="PTHR40275">
    <property type="entry name" value="SSL7038 PROTEIN"/>
    <property type="match status" value="1"/>
</dbReference>
<proteinExistence type="predicted"/>